<keyword evidence="3" id="KW-1185">Reference proteome</keyword>
<organism evidence="2 3">
    <name type="scientific">Liparis tanakae</name>
    <name type="common">Tanaka's snailfish</name>
    <dbReference type="NCBI Taxonomy" id="230148"/>
    <lineage>
        <taxon>Eukaryota</taxon>
        <taxon>Metazoa</taxon>
        <taxon>Chordata</taxon>
        <taxon>Craniata</taxon>
        <taxon>Vertebrata</taxon>
        <taxon>Euteleostomi</taxon>
        <taxon>Actinopterygii</taxon>
        <taxon>Neopterygii</taxon>
        <taxon>Teleostei</taxon>
        <taxon>Neoteleostei</taxon>
        <taxon>Acanthomorphata</taxon>
        <taxon>Eupercaria</taxon>
        <taxon>Perciformes</taxon>
        <taxon>Cottioidei</taxon>
        <taxon>Cottales</taxon>
        <taxon>Liparidae</taxon>
        <taxon>Liparis</taxon>
    </lineage>
</organism>
<proteinExistence type="predicted"/>
<evidence type="ECO:0000313" key="3">
    <source>
        <dbReference type="Proteomes" id="UP000314294"/>
    </source>
</evidence>
<dbReference type="AlphaFoldDB" id="A0A4Z2HPL0"/>
<sequence>MSSRSPKRLQRGGATPHGASSPVVTVVASLEPRPKPFQPLTLNSPPVRVSRALLKEGECVAEGFSGSLCADRTHVQALVAGSRSSPRCDVSPLRFPNSRFLFSSTSSFQSAQRQY</sequence>
<feature type="compositionally biased region" description="Basic residues" evidence="1">
    <location>
        <begin position="1"/>
        <end position="10"/>
    </location>
</feature>
<accession>A0A4Z2HPL0</accession>
<evidence type="ECO:0000256" key="1">
    <source>
        <dbReference type="SAM" id="MobiDB-lite"/>
    </source>
</evidence>
<name>A0A4Z2HPL0_9TELE</name>
<gene>
    <name evidence="2" type="ORF">EYF80_022612</name>
</gene>
<evidence type="ECO:0000313" key="2">
    <source>
        <dbReference type="EMBL" id="TNN67195.1"/>
    </source>
</evidence>
<comment type="caution">
    <text evidence="2">The sequence shown here is derived from an EMBL/GenBank/DDBJ whole genome shotgun (WGS) entry which is preliminary data.</text>
</comment>
<dbReference type="Proteomes" id="UP000314294">
    <property type="component" value="Unassembled WGS sequence"/>
</dbReference>
<reference evidence="2 3" key="1">
    <citation type="submission" date="2019-03" db="EMBL/GenBank/DDBJ databases">
        <title>First draft genome of Liparis tanakae, snailfish: a comprehensive survey of snailfish specific genes.</title>
        <authorList>
            <person name="Kim W."/>
            <person name="Song I."/>
            <person name="Jeong J.-H."/>
            <person name="Kim D."/>
            <person name="Kim S."/>
            <person name="Ryu S."/>
            <person name="Song J.Y."/>
            <person name="Lee S.K."/>
        </authorList>
    </citation>
    <scope>NUCLEOTIDE SEQUENCE [LARGE SCALE GENOMIC DNA]</scope>
    <source>
        <tissue evidence="2">Muscle</tissue>
    </source>
</reference>
<dbReference type="EMBL" id="SRLO01000208">
    <property type="protein sequence ID" value="TNN67195.1"/>
    <property type="molecule type" value="Genomic_DNA"/>
</dbReference>
<feature type="region of interest" description="Disordered" evidence="1">
    <location>
        <begin position="1"/>
        <end position="23"/>
    </location>
</feature>
<protein>
    <submittedName>
        <fullName evidence="2">Uncharacterized protein</fullName>
    </submittedName>
</protein>